<dbReference type="PANTHER" id="PTHR11932">
    <property type="entry name" value="CULLIN"/>
    <property type="match status" value="1"/>
</dbReference>
<gene>
    <name evidence="4" type="ORF">ADEAN_000722200</name>
</gene>
<accession>A0A7G2CMD8</accession>
<reference evidence="4 5" key="1">
    <citation type="submission" date="2020-08" db="EMBL/GenBank/DDBJ databases">
        <authorList>
            <person name="Newling K."/>
            <person name="Davey J."/>
            <person name="Forrester S."/>
        </authorList>
    </citation>
    <scope>NUCLEOTIDE SEQUENCE [LARGE SCALE GENOMIC DNA]</scope>
    <source>
        <strain evidence="5">Crithidia deanei Carvalho (ATCC PRA-265)</strain>
    </source>
</reference>
<keyword evidence="5" id="KW-1185">Reference proteome</keyword>
<dbReference type="AlphaFoldDB" id="A0A7G2CMD8"/>
<evidence type="ECO:0000313" key="5">
    <source>
        <dbReference type="Proteomes" id="UP000515908"/>
    </source>
</evidence>
<keyword evidence="1" id="KW-1017">Isopeptide bond</keyword>
<dbReference type="Pfam" id="PF10557">
    <property type="entry name" value="Cullin_Nedd8"/>
    <property type="match status" value="1"/>
</dbReference>
<dbReference type="Gene3D" id="1.10.10.10">
    <property type="entry name" value="Winged helix-like DNA-binding domain superfamily/Winged helix DNA-binding domain"/>
    <property type="match status" value="1"/>
</dbReference>
<dbReference type="FunFam" id="1.10.10.10:FF:000014">
    <property type="entry name" value="Cullin 1"/>
    <property type="match status" value="1"/>
</dbReference>
<dbReference type="SMART" id="SM00884">
    <property type="entry name" value="Cullin_Nedd8"/>
    <property type="match status" value="1"/>
</dbReference>
<dbReference type="InterPro" id="IPR036388">
    <property type="entry name" value="WH-like_DNA-bd_sf"/>
</dbReference>
<evidence type="ECO:0000256" key="2">
    <source>
        <dbReference type="ARBA" id="ARBA00022843"/>
    </source>
</evidence>
<evidence type="ECO:0000256" key="1">
    <source>
        <dbReference type="ARBA" id="ARBA00022499"/>
    </source>
</evidence>
<dbReference type="EMBL" id="LR877159">
    <property type="protein sequence ID" value="CAD2219713.1"/>
    <property type="molecule type" value="Genomic_DNA"/>
</dbReference>
<organism evidence="4 5">
    <name type="scientific">Angomonas deanei</name>
    <dbReference type="NCBI Taxonomy" id="59799"/>
    <lineage>
        <taxon>Eukaryota</taxon>
        <taxon>Discoba</taxon>
        <taxon>Euglenozoa</taxon>
        <taxon>Kinetoplastea</taxon>
        <taxon>Metakinetoplastina</taxon>
        <taxon>Trypanosomatida</taxon>
        <taxon>Trypanosomatidae</taxon>
        <taxon>Strigomonadinae</taxon>
        <taxon>Angomonas</taxon>
    </lineage>
</organism>
<name>A0A7G2CMD8_9TRYP</name>
<dbReference type="VEuPathDB" id="TriTrypDB:ADEAN_000722200"/>
<dbReference type="Proteomes" id="UP000515908">
    <property type="component" value="Chromosome 15"/>
</dbReference>
<protein>
    <submittedName>
        <fullName evidence="4">Cullin protein neddylation domain containing protein, putative</fullName>
    </submittedName>
</protein>
<evidence type="ECO:0000259" key="3">
    <source>
        <dbReference type="SMART" id="SM00884"/>
    </source>
</evidence>
<keyword evidence="2" id="KW-0832">Ubl conjugation</keyword>
<proteinExistence type="predicted"/>
<dbReference type="InterPro" id="IPR036390">
    <property type="entry name" value="WH_DNA-bd_sf"/>
</dbReference>
<sequence length="85" mass="9753">MNAADELAGQHKVYTIRKPAVDACIIKVMKSRRLVSHKDLVVECKKQLSTSFDPDIKIIKTSIEDLIKRDFIERDQNSEGYKYVA</sequence>
<dbReference type="InterPro" id="IPR019559">
    <property type="entry name" value="Cullin_neddylation_domain"/>
</dbReference>
<feature type="domain" description="Cullin neddylation" evidence="3">
    <location>
        <begin position="13"/>
        <end position="80"/>
    </location>
</feature>
<dbReference type="SUPFAM" id="SSF46785">
    <property type="entry name" value="Winged helix' DNA-binding domain"/>
    <property type="match status" value="1"/>
</dbReference>
<evidence type="ECO:0000313" key="4">
    <source>
        <dbReference type="EMBL" id="CAD2219713.1"/>
    </source>
</evidence>
<dbReference type="InterPro" id="IPR045093">
    <property type="entry name" value="Cullin"/>
</dbReference>